<dbReference type="EMBL" id="PYVN01000136">
    <property type="protein sequence ID" value="PTB85058.1"/>
    <property type="molecule type" value="Genomic_DNA"/>
</dbReference>
<organism evidence="4">
    <name type="scientific">Pseudidiomarina aestuarii</name>
    <dbReference type="NCBI Taxonomy" id="624146"/>
    <lineage>
        <taxon>Bacteria</taxon>
        <taxon>Pseudomonadati</taxon>
        <taxon>Pseudomonadota</taxon>
        <taxon>Gammaproteobacteria</taxon>
        <taxon>Alteromonadales</taxon>
        <taxon>Idiomarinaceae</taxon>
        <taxon>Pseudidiomarina</taxon>
    </lineage>
</organism>
<reference evidence="4" key="1">
    <citation type="submission" date="2018-03" db="EMBL/GenBank/DDBJ databases">
        <title>Cross-interface Injection: A General Nanoliter Liquid Handling Method Applied to Single Cells Genome Amplification Automated Nanoliter Liquid Handling Applied to Single Cell Multiple Displacement Amplification.</title>
        <authorList>
            <person name="Yun J."/>
            <person name="Xu P."/>
            <person name="Xu J."/>
            <person name="Dai X."/>
            <person name="Wang Y."/>
            <person name="Zheng X."/>
            <person name="Cao C."/>
            <person name="Yi Q."/>
            <person name="Zhu Y."/>
            <person name="Wang L."/>
            <person name="Dong Z."/>
            <person name="Huang Y."/>
            <person name="Huang L."/>
            <person name="Du W."/>
        </authorList>
    </citation>
    <scope>NUCLEOTIDE SEQUENCE [LARGE SCALE GENOMIC DNA]</scope>
    <source>
        <strain evidence="4">Z-D3-2</strain>
    </source>
</reference>
<dbReference type="SMART" id="SM00471">
    <property type="entry name" value="HDc"/>
    <property type="match status" value="1"/>
</dbReference>
<dbReference type="Gene3D" id="3.40.50.2300">
    <property type="match status" value="1"/>
</dbReference>
<keyword evidence="1" id="KW-0597">Phosphoprotein</keyword>
<evidence type="ECO:0000259" key="2">
    <source>
        <dbReference type="PROSITE" id="PS50110"/>
    </source>
</evidence>
<comment type="caution">
    <text evidence="4">The sequence shown here is derived from an EMBL/GenBank/DDBJ whole genome shotgun (WGS) entry which is preliminary data.</text>
</comment>
<feature type="domain" description="HD-GYP" evidence="3">
    <location>
        <begin position="118"/>
        <end position="314"/>
    </location>
</feature>
<dbReference type="PANTHER" id="PTHR45228:SF5">
    <property type="entry name" value="CYCLIC DI-GMP PHOSPHODIESTERASE VC_1348-RELATED"/>
    <property type="match status" value="1"/>
</dbReference>
<feature type="domain" description="Response regulatory" evidence="2">
    <location>
        <begin position="1"/>
        <end position="87"/>
    </location>
</feature>
<dbReference type="InterPro" id="IPR052020">
    <property type="entry name" value="Cyclic_di-GMP/3'3'-cGAMP_PDE"/>
</dbReference>
<dbReference type="Pfam" id="PF13487">
    <property type="entry name" value="HD_5"/>
    <property type="match status" value="1"/>
</dbReference>
<dbReference type="SUPFAM" id="SSF52172">
    <property type="entry name" value="CheY-like"/>
    <property type="match status" value="1"/>
</dbReference>
<protein>
    <submittedName>
        <fullName evidence="4">Two-component system response regulator</fullName>
    </submittedName>
</protein>
<dbReference type="SUPFAM" id="SSF109604">
    <property type="entry name" value="HD-domain/PDEase-like"/>
    <property type="match status" value="1"/>
</dbReference>
<dbReference type="InterPro" id="IPR037522">
    <property type="entry name" value="HD_GYP_dom"/>
</dbReference>
<dbReference type="GO" id="GO:0008081">
    <property type="term" value="F:phosphoric diester hydrolase activity"/>
    <property type="evidence" value="ECO:0007669"/>
    <property type="project" value="UniProtKB-ARBA"/>
</dbReference>
<feature type="non-terminal residue" evidence="4">
    <location>
        <position position="1"/>
    </location>
</feature>
<sequence length="314" mass="36267">RGQEALALMKTHEYDLILLDIMMPEMDGYEVCRRIKAEPRLQDIPIIFVTAKVDVDSISQGFHAGAVDYLCKPFHAEELLARVNTHLSLYRAKKLLQQNNLSLQHKYEQNQQRLMTELEQNQLEMIYVLTELMESTSDETGKHIRRVAECSRLLALYHESLTDEDADILFHAAPMHDIGKITIPHSILHKPGKLTEDEFAIMKTHTTRAFKILHNSKRKYTKAAAIIAHQHHEKWDGSGYPQGLKGQDIHIYGRIVGLIDVFDALMHKRVYKEAWSLEDTLDYIRKHSSSQFDPYLVSILLEHIDEFVAISDQN</sequence>
<evidence type="ECO:0000313" key="4">
    <source>
        <dbReference type="EMBL" id="PTB85058.1"/>
    </source>
</evidence>
<dbReference type="PROSITE" id="PS51832">
    <property type="entry name" value="HD_GYP"/>
    <property type="match status" value="1"/>
</dbReference>
<dbReference type="PROSITE" id="PS50110">
    <property type="entry name" value="RESPONSE_REGULATORY"/>
    <property type="match status" value="1"/>
</dbReference>
<dbReference type="SMART" id="SM00448">
    <property type="entry name" value="REC"/>
    <property type="match status" value="1"/>
</dbReference>
<name>A0A2T4CU85_9GAMM</name>
<dbReference type="InterPro" id="IPR001789">
    <property type="entry name" value="Sig_transdc_resp-reg_receiver"/>
</dbReference>
<dbReference type="GO" id="GO:0000160">
    <property type="term" value="P:phosphorelay signal transduction system"/>
    <property type="evidence" value="ECO:0007669"/>
    <property type="project" value="InterPro"/>
</dbReference>
<accession>A0A2T4CU85</accession>
<dbReference type="PANTHER" id="PTHR45228">
    <property type="entry name" value="CYCLIC DI-GMP PHOSPHODIESTERASE TM_0186-RELATED"/>
    <property type="match status" value="1"/>
</dbReference>
<dbReference type="Gene3D" id="1.10.3210.10">
    <property type="entry name" value="Hypothetical protein af1432"/>
    <property type="match status" value="1"/>
</dbReference>
<dbReference type="InterPro" id="IPR003607">
    <property type="entry name" value="HD/PDEase_dom"/>
</dbReference>
<feature type="modified residue" description="4-aspartylphosphate" evidence="1">
    <location>
        <position position="20"/>
    </location>
</feature>
<evidence type="ECO:0000259" key="3">
    <source>
        <dbReference type="PROSITE" id="PS51832"/>
    </source>
</evidence>
<dbReference type="CDD" id="cd00077">
    <property type="entry name" value="HDc"/>
    <property type="match status" value="1"/>
</dbReference>
<proteinExistence type="predicted"/>
<dbReference type="InterPro" id="IPR011006">
    <property type="entry name" value="CheY-like_superfamily"/>
</dbReference>
<dbReference type="AlphaFoldDB" id="A0A2T4CU85"/>
<dbReference type="Pfam" id="PF00072">
    <property type="entry name" value="Response_reg"/>
    <property type="match status" value="1"/>
</dbReference>
<evidence type="ECO:0000256" key="1">
    <source>
        <dbReference type="PROSITE-ProRule" id="PRU00169"/>
    </source>
</evidence>
<gene>
    <name evidence="4" type="ORF">C9940_05555</name>
</gene>